<name>A0ACC5NXS6_9BACT</name>
<keyword evidence="1" id="KW-0067">ATP-binding</keyword>
<proteinExistence type="predicted"/>
<accession>A0ACC5NXS6</accession>
<keyword evidence="2" id="KW-1185">Reference proteome</keyword>
<organism evidence="1 2">
    <name type="scientific">Tunturiibacter gelidiferens</name>
    <dbReference type="NCBI Taxonomy" id="3069689"/>
    <lineage>
        <taxon>Bacteria</taxon>
        <taxon>Pseudomonadati</taxon>
        <taxon>Acidobacteriota</taxon>
        <taxon>Terriglobia</taxon>
        <taxon>Terriglobales</taxon>
        <taxon>Acidobacteriaceae</taxon>
        <taxon>Tunturiibacter</taxon>
    </lineage>
</organism>
<gene>
    <name evidence="1" type="ORF">HDF13_001676</name>
</gene>
<sequence length="588" mass="65710">MLERLKPLVPYLRRYWKNLAWGGVAVILYNAIKVLIPIVIGHAIDDMQHGITEAKVVHHTLRLLLIAVLSAIFLYITRQVIIGASREIEFDLRNDLFSNLERQAPSFYHTTRTGDIMARTTNDLNAVRQLLGPAIMYSANTIVFTAAALPFMYRISPKLTFFAFVPLPMASILVQYFGNRIHRRFERIQAMFSDISAKAQENFSGARLIRAFAQEDAEIDSFETANLEYIKRSLHLVRLMAMLWPTLEFVLGLSLMITLLVGGHEVVSHNISVGQFTSFNVYMVQLTWPMIAVGWVVNLFQRGTASVVRIDELLKQQPAITDQDVTPQQLHRFENAEVIAGEIEFRNLTFAYPDAPAVLKNINLRIPAGSSLAIVGPTGSGKSTLVGLIPRLHDAAPGMVLVDGEPIRSYPLADIRRQIGFVPQETFLFSDTIRQNIAFGRPDASEEQVQDAASIAHIGNEILEFPKGFETMVGERGITLSGGQKQRTAIARAVIREPRILILDDALASVDTYTEERILNGLRQGMGTRTTVFISHRISTARNADQIAVLVAGRIAELGTHEELMARNGYYTSLFEKQRLEEELAVAT</sequence>
<keyword evidence="1" id="KW-0547">Nucleotide-binding</keyword>
<dbReference type="EMBL" id="JACHEA010000001">
    <property type="protein sequence ID" value="MBB5339343.1"/>
    <property type="molecule type" value="Genomic_DNA"/>
</dbReference>
<reference evidence="1" key="1">
    <citation type="submission" date="2020-08" db="EMBL/GenBank/DDBJ databases">
        <title>Genomic Encyclopedia of Type Strains, Phase IV (KMG-V): Genome sequencing to study the core and pangenomes of soil and plant-associated prokaryotes.</title>
        <authorList>
            <person name="Whitman W."/>
        </authorList>
    </citation>
    <scope>NUCLEOTIDE SEQUENCE</scope>
    <source>
        <strain evidence="1">M8UP15</strain>
    </source>
</reference>
<dbReference type="Proteomes" id="UP000569005">
    <property type="component" value="Unassembled WGS sequence"/>
</dbReference>
<protein>
    <submittedName>
        <fullName evidence="1">ATP-binding cassette subfamily B protein</fullName>
    </submittedName>
</protein>
<evidence type="ECO:0000313" key="2">
    <source>
        <dbReference type="Proteomes" id="UP000569005"/>
    </source>
</evidence>
<evidence type="ECO:0000313" key="1">
    <source>
        <dbReference type="EMBL" id="MBB5339343.1"/>
    </source>
</evidence>
<comment type="caution">
    <text evidence="1">The sequence shown here is derived from an EMBL/GenBank/DDBJ whole genome shotgun (WGS) entry which is preliminary data.</text>
</comment>